<dbReference type="Pfam" id="PF13926">
    <property type="entry name" value="DUF4211"/>
    <property type="match status" value="1"/>
</dbReference>
<evidence type="ECO:0000259" key="2">
    <source>
        <dbReference type="Pfam" id="PF13926"/>
    </source>
</evidence>
<reference evidence="4" key="1">
    <citation type="submission" date="2011-08" db="EMBL/GenBank/DDBJ databases">
        <authorList>
            <person name="Rombauts S."/>
        </authorList>
    </citation>
    <scope>NUCLEOTIDE SEQUENCE</scope>
    <source>
        <strain evidence="4">London</strain>
    </source>
</reference>
<name>T1K6I1_TETUR</name>
<feature type="compositionally biased region" description="Low complexity" evidence="1">
    <location>
        <begin position="428"/>
        <end position="437"/>
    </location>
</feature>
<evidence type="ECO:0000313" key="3">
    <source>
        <dbReference type="EnsemblMetazoa" id="tetur06g00580.1"/>
    </source>
</evidence>
<feature type="compositionally biased region" description="Polar residues" evidence="1">
    <location>
        <begin position="248"/>
        <end position="263"/>
    </location>
</feature>
<feature type="compositionally biased region" description="Polar residues" evidence="1">
    <location>
        <begin position="271"/>
        <end position="288"/>
    </location>
</feature>
<feature type="region of interest" description="Disordered" evidence="1">
    <location>
        <begin position="239"/>
        <end position="301"/>
    </location>
</feature>
<evidence type="ECO:0000256" key="1">
    <source>
        <dbReference type="SAM" id="MobiDB-lite"/>
    </source>
</evidence>
<feature type="compositionally biased region" description="Polar residues" evidence="1">
    <location>
        <begin position="456"/>
        <end position="471"/>
    </location>
</feature>
<dbReference type="InterPro" id="IPR025451">
    <property type="entry name" value="DUF4211"/>
</dbReference>
<dbReference type="HOGENOM" id="CLU_260801_0_0_1"/>
<protein>
    <recommendedName>
        <fullName evidence="2">DUF4211 domain-containing protein</fullName>
    </recommendedName>
</protein>
<evidence type="ECO:0000313" key="4">
    <source>
        <dbReference type="Proteomes" id="UP000015104"/>
    </source>
</evidence>
<dbReference type="EMBL" id="CAEY01001792">
    <property type="status" value="NOT_ANNOTATED_CDS"/>
    <property type="molecule type" value="Genomic_DNA"/>
</dbReference>
<accession>T1K6I1</accession>
<feature type="compositionally biased region" description="Low complexity" evidence="1">
    <location>
        <begin position="802"/>
        <end position="817"/>
    </location>
</feature>
<feature type="region of interest" description="Disordered" evidence="1">
    <location>
        <begin position="454"/>
        <end position="473"/>
    </location>
</feature>
<feature type="region of interest" description="Disordered" evidence="1">
    <location>
        <begin position="800"/>
        <end position="827"/>
    </location>
</feature>
<sequence>MFPIGLGMVELRSAFANDNLRTAGFPPPPGYYSGMPGAPHGPSAMGHHPESSDMSAVAASVTGAGDAGPFGILPHESSNSSCSFGGMMQAMSQNVYSGAAAAAARNTTRSSFDHQFSKQLAHANHQASDPYFNNFLMSDSTSQYSSMNFPNSLARDFISFGNNSHSFKYSHSNSCSNQTRGNSSITSNNHLSSCSMMMSNLTTNNYCPNANLNSPSRSSSVASSHAIYHGSESSSCSYGLSAYPTPPSSGNQQLPPQPGNTQDDSMRHFHVNSQNNAKSHQTNFNNSPYHPPKVSSGNNSSGHVISNSSCMVAAAAAAANSNAANVSVNYLQHNLKPIGSGDGESCLPNLAPTISDAISNSNEINKVQLNNNIDPLITNEPTLNSVFNGPEIEFPGEIEFAFNNLQSDILNGALGDQLFNTGSRHSSHSNNSDHSNSCPQMVNSNESNEILLDRPQQPQVPLSSTSSATQPTMTTSSVSSCMVQSESVAVVNVPCVNESILTSTCAISDDQITIKSATVSNSKGYQTDFIPNNQQRLTPPMTSDIGNDINNVENKLNNESGLAKKKKKSKESKSKIFCQQKMMQGQQSTCNKKYNSMINIVPIHTDDLNKISNKSLLSHTTCKSVEVTSLKKSGDLKDHEGKFFKMRPTTNTTITTLNNIPDSEIKTNFKGTKKRKLEDSKDQKSILDEYEFPDSPTHPSTKKVKKINLENSKKKVSEKFASNNSCSVTINKKVTLKSKMKVNQSFTGNTASTKLNISDKTEIINIISPRLSAVNQQLECNKIKIEEKVMKISGSMDKKQFNNSNMNNSNFHPNTSNHQSQKIHKDSSKVPSIIVQEILPSSNPSSSSLSQSSNKTITNTINIVSISKKSTPVSNQSKKELSVRSCVINNSAPTNTLTTIVPIQTNTLNASIIIANPPTTANITSTAITQPPQTHLQQTTAIQNQHAHHASLIKNLTNQNVLMQSTATNTPRRRSQDKKALTIREGLMRTGDFVVSLDETESELPMIWRIEGKSLLQRFEPSEQDGQIVYTNTSSYSAWNPTVKQRYTGVDVRIVGCNRTKIVVEKLGLTRNNINYEKLDSERRSVNGPNIISNGEIIVEKLKAPEDKPANNFQHQADFEVFIQTLISQALDANFISEIIKENDEYFLSHIQAIDDYCIKKKSRFFTKVKWDAHIVKCVEIFSSFNVIPQSQIGDLRCRLCHDNWSTQILNFTGKMYDQVTLETKEPVDIKQTKYAACDECKEKVALFSNLHHQKYNFFTKCREKVEEVRGGVEDKDSPMILEECLKDTEWMQSLFKQFEEICQSCDRIR</sequence>
<reference evidence="3" key="2">
    <citation type="submission" date="2015-06" db="UniProtKB">
        <authorList>
            <consortium name="EnsemblMetazoa"/>
        </authorList>
    </citation>
    <scope>IDENTIFICATION</scope>
</reference>
<dbReference type="Proteomes" id="UP000015104">
    <property type="component" value="Unassembled WGS sequence"/>
</dbReference>
<dbReference type="PANTHER" id="PTHR14709">
    <property type="entry name" value="GLUTAMINE AND SERINE-RICH PROTEIN 1-RELATED"/>
    <property type="match status" value="1"/>
</dbReference>
<feature type="region of interest" description="Disordered" evidence="1">
    <location>
        <begin position="421"/>
        <end position="443"/>
    </location>
</feature>
<dbReference type="STRING" id="32264.T1K6I1"/>
<organism evidence="3 4">
    <name type="scientific">Tetranychus urticae</name>
    <name type="common">Two-spotted spider mite</name>
    <dbReference type="NCBI Taxonomy" id="32264"/>
    <lineage>
        <taxon>Eukaryota</taxon>
        <taxon>Metazoa</taxon>
        <taxon>Ecdysozoa</taxon>
        <taxon>Arthropoda</taxon>
        <taxon>Chelicerata</taxon>
        <taxon>Arachnida</taxon>
        <taxon>Acari</taxon>
        <taxon>Acariformes</taxon>
        <taxon>Trombidiformes</taxon>
        <taxon>Prostigmata</taxon>
        <taxon>Eleutherengona</taxon>
        <taxon>Raphignathae</taxon>
        <taxon>Tetranychoidea</taxon>
        <taxon>Tetranychidae</taxon>
        <taxon>Tetranychus</taxon>
    </lineage>
</organism>
<dbReference type="InterPro" id="IPR052466">
    <property type="entry name" value="DNA_MethProtect_Complex"/>
</dbReference>
<feature type="domain" description="DUF4211" evidence="2">
    <location>
        <begin position="1111"/>
        <end position="1222"/>
    </location>
</feature>
<dbReference type="eggNOG" id="KOG4805">
    <property type="taxonomic scope" value="Eukaryota"/>
</dbReference>
<keyword evidence="4" id="KW-1185">Reference proteome</keyword>
<proteinExistence type="predicted"/>
<dbReference type="EnsemblMetazoa" id="tetur06g00580.1">
    <property type="protein sequence ID" value="tetur06g00580.1"/>
    <property type="gene ID" value="tetur06g00580"/>
</dbReference>